<dbReference type="InterPro" id="IPR001853">
    <property type="entry name" value="DSBA-like_thioredoxin_dom"/>
</dbReference>
<proteinExistence type="predicted"/>
<evidence type="ECO:0000259" key="1">
    <source>
        <dbReference type="Pfam" id="PF01323"/>
    </source>
</evidence>
<dbReference type="PANTHER" id="PTHR13887:SF41">
    <property type="entry name" value="THIOREDOXIN SUPERFAMILY PROTEIN"/>
    <property type="match status" value="1"/>
</dbReference>
<accession>A0ABN2TTH9</accession>
<comment type="caution">
    <text evidence="2">The sequence shown here is derived from an EMBL/GenBank/DDBJ whole genome shotgun (WGS) entry which is preliminary data.</text>
</comment>
<keyword evidence="3" id="KW-1185">Reference proteome</keyword>
<dbReference type="InterPro" id="IPR036249">
    <property type="entry name" value="Thioredoxin-like_sf"/>
</dbReference>
<dbReference type="Proteomes" id="UP001501285">
    <property type="component" value="Unassembled WGS sequence"/>
</dbReference>
<dbReference type="Pfam" id="PF01323">
    <property type="entry name" value="DSBA"/>
    <property type="match status" value="1"/>
</dbReference>
<dbReference type="SUPFAM" id="SSF52833">
    <property type="entry name" value="Thioredoxin-like"/>
    <property type="match status" value="1"/>
</dbReference>
<protein>
    <submittedName>
        <fullName evidence="2">DsbA family oxidoreductase</fullName>
    </submittedName>
</protein>
<evidence type="ECO:0000313" key="3">
    <source>
        <dbReference type="Proteomes" id="UP001501285"/>
    </source>
</evidence>
<gene>
    <name evidence="2" type="ORF">GCM10009740_05730</name>
</gene>
<dbReference type="Gene3D" id="3.40.30.10">
    <property type="entry name" value="Glutaredoxin"/>
    <property type="match status" value="1"/>
</dbReference>
<feature type="domain" description="DSBA-like thioredoxin" evidence="1">
    <location>
        <begin position="19"/>
        <end position="222"/>
    </location>
</feature>
<organism evidence="2 3">
    <name type="scientific">Terrabacter terrae</name>
    <dbReference type="NCBI Taxonomy" id="318434"/>
    <lineage>
        <taxon>Bacteria</taxon>
        <taxon>Bacillati</taxon>
        <taxon>Actinomycetota</taxon>
        <taxon>Actinomycetes</taxon>
        <taxon>Micrococcales</taxon>
        <taxon>Intrasporangiaceae</taxon>
        <taxon>Terrabacter</taxon>
    </lineage>
</organism>
<sequence length="232" mass="25009">MTEAMTDQPAAESTTLIELDLWSDLVCPYSWVAKRRIEAAIAAFERPHDVTVRLRAFELDPDVPVGGGVPVSEHLSTRYGGGDAGTGRLMNAKASEEAQADDLVFDWDRAVRANTFDAHRLCALAGEMGGPALRSAAFERFHAAHFGEGMALDDHEVLQRLSAECGLDERRVAAVLASDEYGEQVRADEREARSMGVTSTPFVLANGYAALSGAKPVDDYLALLRGVATQSV</sequence>
<dbReference type="PANTHER" id="PTHR13887">
    <property type="entry name" value="GLUTATHIONE S-TRANSFERASE KAPPA"/>
    <property type="match status" value="1"/>
</dbReference>
<dbReference type="CDD" id="cd03024">
    <property type="entry name" value="DsbA_FrnE"/>
    <property type="match status" value="1"/>
</dbReference>
<evidence type="ECO:0000313" key="2">
    <source>
        <dbReference type="EMBL" id="GAA2020233.1"/>
    </source>
</evidence>
<dbReference type="EMBL" id="BAAANB010000001">
    <property type="protein sequence ID" value="GAA2020233.1"/>
    <property type="molecule type" value="Genomic_DNA"/>
</dbReference>
<name>A0ABN2TTH9_9MICO</name>
<reference evidence="2 3" key="1">
    <citation type="journal article" date="2019" name="Int. J. Syst. Evol. Microbiol.">
        <title>The Global Catalogue of Microorganisms (GCM) 10K type strain sequencing project: providing services to taxonomists for standard genome sequencing and annotation.</title>
        <authorList>
            <consortium name="The Broad Institute Genomics Platform"/>
            <consortium name="The Broad Institute Genome Sequencing Center for Infectious Disease"/>
            <person name="Wu L."/>
            <person name="Ma J."/>
        </authorList>
    </citation>
    <scope>NUCLEOTIDE SEQUENCE [LARGE SCALE GENOMIC DNA]</scope>
    <source>
        <strain evidence="2 3">JCM 14283</strain>
    </source>
</reference>